<organism evidence="1">
    <name type="scientific">viral metagenome</name>
    <dbReference type="NCBI Taxonomy" id="1070528"/>
    <lineage>
        <taxon>unclassified sequences</taxon>
        <taxon>metagenomes</taxon>
        <taxon>organismal metagenomes</taxon>
    </lineage>
</organism>
<reference evidence="1" key="1">
    <citation type="journal article" date="2020" name="Nature">
        <title>Giant virus diversity and host interactions through global metagenomics.</title>
        <authorList>
            <person name="Schulz F."/>
            <person name="Roux S."/>
            <person name="Paez-Espino D."/>
            <person name="Jungbluth S."/>
            <person name="Walsh D.A."/>
            <person name="Denef V.J."/>
            <person name="McMahon K.D."/>
            <person name="Konstantinidis K.T."/>
            <person name="Eloe-Fadrosh E.A."/>
            <person name="Kyrpides N.C."/>
            <person name="Woyke T."/>
        </authorList>
    </citation>
    <scope>NUCLEOTIDE SEQUENCE</scope>
    <source>
        <strain evidence="1">GVMAG-M-3300019093-7</strain>
    </source>
</reference>
<proteinExistence type="predicted"/>
<name>A0A6C0BY87_9ZZZZ</name>
<evidence type="ECO:0000313" key="1">
    <source>
        <dbReference type="EMBL" id="QHS96233.1"/>
    </source>
</evidence>
<dbReference type="EMBL" id="MN739267">
    <property type="protein sequence ID" value="QHS96233.1"/>
    <property type="molecule type" value="Genomic_DNA"/>
</dbReference>
<sequence>MNNASSKKTQQKYQVPLVNLNQYDFPDLVNNTTQLLDKEPNKSLDYKGASLMNDGEQEEEKKKPGWTYITMDKNRKIQIENYKIHPKYITKPKKEPNWRNILGQMVISWEKYKQQYIELYGEHCYNHMYEMPRDDYKYYENEEEYNDQISSADEQDYYDEINDDYDNYL</sequence>
<dbReference type="AlphaFoldDB" id="A0A6C0BY87"/>
<protein>
    <submittedName>
        <fullName evidence="1">Uncharacterized protein</fullName>
    </submittedName>
</protein>
<accession>A0A6C0BY87</accession>